<sequence length="220" mass="23943">MGVVGWRVRSMVQHLGWNCRRGLSSAAVQSQLENVGFIGLGNMGAHMARNLVMAGYKVTVHDVNENTMKKFSDDGIPTKLSPLEVSKSSDVVITMLPSSAHVLDVYNGRNGLLANGGCLGPWLYIDSSTVDPQTSRKISMDISRCTLKEKKAYAEKPMMLDAPVSGGVPAAEAGKLTFMVFNPCFFVTLVLSPGIYFGRTVATLDGRISVLFWCKGMIYR</sequence>
<keyword evidence="11 12" id="KW-1267">Proteomics identification</keyword>
<accession>A0A0P0X0F9</accession>
<dbReference type="EMBL" id="AP014962">
    <property type="protein sequence ID" value="BAS99115.1"/>
    <property type="molecule type" value="Genomic_DNA"/>
</dbReference>
<dbReference type="ExpressionAtlas" id="A0A0P0X0F9">
    <property type="expression patterns" value="baseline and differential"/>
</dbReference>
<dbReference type="Proteomes" id="UP000059680">
    <property type="component" value="Chromosome 6"/>
</dbReference>
<evidence type="ECO:0007829" key="11">
    <source>
        <dbReference type="PeptideAtlas" id="A0A0P0X0F9"/>
    </source>
</evidence>
<dbReference type="GO" id="GO:0050661">
    <property type="term" value="F:NADP binding"/>
    <property type="evidence" value="ECO:0007669"/>
    <property type="project" value="InterPro"/>
</dbReference>
<dbReference type="PANTHER" id="PTHR22981:SF7">
    <property type="entry name" value="3-HYDROXYISOBUTYRATE DEHYDROGENASE, MITOCHONDRIAL"/>
    <property type="match status" value="1"/>
</dbReference>
<dbReference type="InterPro" id="IPR036291">
    <property type="entry name" value="NAD(P)-bd_dom_sf"/>
</dbReference>
<dbReference type="Gramene" id="Os06t0677400-02">
    <property type="protein sequence ID" value="Os06t0677400-02"/>
    <property type="gene ID" value="Os06g0677400"/>
</dbReference>
<comment type="similarity">
    <text evidence="2">Belongs to the HIBADH-related family. 3-hydroxyisobutyrate dehydrogenase subfamily.</text>
</comment>
<protein>
    <recommendedName>
        <fullName evidence="3">3-hydroxyisobutyrate dehydrogenase</fullName>
        <ecNumber evidence="3">1.1.1.31</ecNumber>
    </recommendedName>
</protein>
<evidence type="ECO:0000256" key="6">
    <source>
        <dbReference type="ARBA" id="ARBA00023027"/>
    </source>
</evidence>
<keyword evidence="6" id="KW-0520">NAD</keyword>
<name>A0A0P0X0F9_ORYSJ</name>
<organism evidence="9 10">
    <name type="scientific">Oryza sativa subsp. japonica</name>
    <name type="common">Rice</name>
    <dbReference type="NCBI Taxonomy" id="39947"/>
    <lineage>
        <taxon>Eukaryota</taxon>
        <taxon>Viridiplantae</taxon>
        <taxon>Streptophyta</taxon>
        <taxon>Embryophyta</taxon>
        <taxon>Tracheophyta</taxon>
        <taxon>Spermatophyta</taxon>
        <taxon>Magnoliopsida</taxon>
        <taxon>Liliopsida</taxon>
        <taxon>Poales</taxon>
        <taxon>Poaceae</taxon>
        <taxon>BOP clade</taxon>
        <taxon>Oryzoideae</taxon>
        <taxon>Oryzeae</taxon>
        <taxon>Oryzinae</taxon>
        <taxon>Oryza</taxon>
        <taxon>Oryza sativa</taxon>
    </lineage>
</organism>
<dbReference type="PANTHER" id="PTHR22981">
    <property type="entry name" value="3-HYDROXYISOBUTYRATE DEHYDROGENASE-RELATED"/>
    <property type="match status" value="1"/>
</dbReference>
<evidence type="ECO:0000313" key="10">
    <source>
        <dbReference type="Proteomes" id="UP000059680"/>
    </source>
</evidence>
<dbReference type="SUPFAM" id="SSF51735">
    <property type="entry name" value="NAD(P)-binding Rossmann-fold domains"/>
    <property type="match status" value="1"/>
</dbReference>
<dbReference type="InterPro" id="IPR002204">
    <property type="entry name" value="3-OH-isobutyrate_DH-rel_CS"/>
</dbReference>
<dbReference type="GO" id="GO:0009083">
    <property type="term" value="P:branched-chain amino acid catabolic process"/>
    <property type="evidence" value="ECO:0007669"/>
    <property type="project" value="UniProtKB-KW"/>
</dbReference>
<gene>
    <name evidence="9" type="ordered locus">Os06g0677400</name>
    <name evidence="9" type="ORF">OSNPB_060677400</name>
</gene>
<evidence type="ECO:0000256" key="2">
    <source>
        <dbReference type="ARBA" id="ARBA00006013"/>
    </source>
</evidence>
<evidence type="ECO:0000259" key="8">
    <source>
        <dbReference type="Pfam" id="PF03446"/>
    </source>
</evidence>
<reference evidence="10" key="1">
    <citation type="journal article" date="2005" name="Nature">
        <title>The map-based sequence of the rice genome.</title>
        <authorList>
            <consortium name="International rice genome sequencing project (IRGSP)"/>
            <person name="Matsumoto T."/>
            <person name="Wu J."/>
            <person name="Kanamori H."/>
            <person name="Katayose Y."/>
            <person name="Fujisawa M."/>
            <person name="Namiki N."/>
            <person name="Mizuno H."/>
            <person name="Yamamoto K."/>
            <person name="Antonio B.A."/>
            <person name="Baba T."/>
            <person name="Sakata K."/>
            <person name="Nagamura Y."/>
            <person name="Aoki H."/>
            <person name="Arikawa K."/>
            <person name="Arita K."/>
            <person name="Bito T."/>
            <person name="Chiden Y."/>
            <person name="Fujitsuka N."/>
            <person name="Fukunaka R."/>
            <person name="Hamada M."/>
            <person name="Harada C."/>
            <person name="Hayashi A."/>
            <person name="Hijishita S."/>
            <person name="Honda M."/>
            <person name="Hosokawa S."/>
            <person name="Ichikawa Y."/>
            <person name="Idonuma A."/>
            <person name="Iijima M."/>
            <person name="Ikeda M."/>
            <person name="Ikeno M."/>
            <person name="Ito K."/>
            <person name="Ito S."/>
            <person name="Ito T."/>
            <person name="Ito Y."/>
            <person name="Ito Y."/>
            <person name="Iwabuchi A."/>
            <person name="Kamiya K."/>
            <person name="Karasawa W."/>
            <person name="Kurita K."/>
            <person name="Katagiri S."/>
            <person name="Kikuta A."/>
            <person name="Kobayashi H."/>
            <person name="Kobayashi N."/>
            <person name="Machita K."/>
            <person name="Maehara T."/>
            <person name="Masukawa M."/>
            <person name="Mizubayashi T."/>
            <person name="Mukai Y."/>
            <person name="Nagasaki H."/>
            <person name="Nagata Y."/>
            <person name="Naito S."/>
            <person name="Nakashima M."/>
            <person name="Nakama Y."/>
            <person name="Nakamichi Y."/>
            <person name="Nakamura M."/>
            <person name="Meguro A."/>
            <person name="Negishi M."/>
            <person name="Ohta I."/>
            <person name="Ohta T."/>
            <person name="Okamoto M."/>
            <person name="Ono N."/>
            <person name="Saji S."/>
            <person name="Sakaguchi M."/>
            <person name="Sakai K."/>
            <person name="Shibata M."/>
            <person name="Shimokawa T."/>
            <person name="Song J."/>
            <person name="Takazaki Y."/>
            <person name="Terasawa K."/>
            <person name="Tsugane M."/>
            <person name="Tsuji K."/>
            <person name="Ueda S."/>
            <person name="Waki K."/>
            <person name="Yamagata H."/>
            <person name="Yamamoto M."/>
            <person name="Yamamoto S."/>
            <person name="Yamane H."/>
            <person name="Yoshiki S."/>
            <person name="Yoshihara R."/>
            <person name="Yukawa K."/>
            <person name="Zhong H."/>
            <person name="Yano M."/>
            <person name="Yuan Q."/>
            <person name="Ouyang S."/>
            <person name="Liu J."/>
            <person name="Jones K.M."/>
            <person name="Gansberger K."/>
            <person name="Moffat K."/>
            <person name="Hill J."/>
            <person name="Bera J."/>
            <person name="Fadrosh D."/>
            <person name="Jin S."/>
            <person name="Johri S."/>
            <person name="Kim M."/>
            <person name="Overton L."/>
            <person name="Reardon M."/>
            <person name="Tsitrin T."/>
            <person name="Vuong H."/>
            <person name="Weaver B."/>
            <person name="Ciecko A."/>
            <person name="Tallon L."/>
            <person name="Jackson J."/>
            <person name="Pai G."/>
            <person name="Aken S.V."/>
            <person name="Utterback T."/>
            <person name="Reidmuller S."/>
            <person name="Feldblyum T."/>
            <person name="Hsiao J."/>
            <person name="Zismann V."/>
            <person name="Iobst S."/>
            <person name="de Vazeille A.R."/>
            <person name="Buell C.R."/>
            <person name="Ying K."/>
            <person name="Li Y."/>
            <person name="Lu T."/>
            <person name="Huang Y."/>
            <person name="Zhao Q."/>
            <person name="Feng Q."/>
            <person name="Zhang L."/>
            <person name="Zhu J."/>
            <person name="Weng Q."/>
            <person name="Mu J."/>
            <person name="Lu Y."/>
            <person name="Fan D."/>
            <person name="Liu Y."/>
            <person name="Guan J."/>
            <person name="Zhang Y."/>
            <person name="Yu S."/>
            <person name="Liu X."/>
            <person name="Zhang Y."/>
            <person name="Hong G."/>
            <person name="Han B."/>
            <person name="Choisne N."/>
            <person name="Demange N."/>
            <person name="Orjeda G."/>
            <person name="Samain S."/>
            <person name="Cattolico L."/>
            <person name="Pelletier E."/>
            <person name="Couloux A."/>
            <person name="Segurens B."/>
            <person name="Wincker P."/>
            <person name="D'Hont A."/>
            <person name="Scarpelli C."/>
            <person name="Weissenbach J."/>
            <person name="Salanoubat M."/>
            <person name="Quetier F."/>
            <person name="Yu Y."/>
            <person name="Kim H.R."/>
            <person name="Rambo T."/>
            <person name="Currie J."/>
            <person name="Collura K."/>
            <person name="Luo M."/>
            <person name="Yang T."/>
            <person name="Ammiraju J.S.S."/>
            <person name="Engler F."/>
            <person name="Soderlund C."/>
            <person name="Wing R.A."/>
            <person name="Palmer L.E."/>
            <person name="de la Bastide M."/>
            <person name="Spiegel L."/>
            <person name="Nascimento L."/>
            <person name="Zutavern T."/>
            <person name="O'Shaughnessy A."/>
            <person name="Dike S."/>
            <person name="Dedhia N."/>
            <person name="Preston R."/>
            <person name="Balija V."/>
            <person name="McCombie W.R."/>
            <person name="Chow T."/>
            <person name="Chen H."/>
            <person name="Chung M."/>
            <person name="Chen C."/>
            <person name="Shaw J."/>
            <person name="Wu H."/>
            <person name="Hsiao K."/>
            <person name="Chao Y."/>
            <person name="Chu M."/>
            <person name="Cheng C."/>
            <person name="Hour A."/>
            <person name="Lee P."/>
            <person name="Lin S."/>
            <person name="Lin Y."/>
            <person name="Liou J."/>
            <person name="Liu S."/>
            <person name="Hsing Y."/>
            <person name="Raghuvanshi S."/>
            <person name="Mohanty A."/>
            <person name="Bharti A.K."/>
            <person name="Gaur A."/>
            <person name="Gupta V."/>
            <person name="Kumar D."/>
            <person name="Ravi V."/>
            <person name="Vij S."/>
            <person name="Kapur A."/>
            <person name="Khurana P."/>
            <person name="Khurana P."/>
            <person name="Khurana J.P."/>
            <person name="Tyagi A.K."/>
            <person name="Gaikwad K."/>
            <person name="Singh A."/>
            <person name="Dalal V."/>
            <person name="Srivastava S."/>
            <person name="Dixit A."/>
            <person name="Pal A.K."/>
            <person name="Ghazi I.A."/>
            <person name="Yadav M."/>
            <person name="Pandit A."/>
            <person name="Bhargava A."/>
            <person name="Sureshbabu K."/>
            <person name="Batra K."/>
            <person name="Sharma T.R."/>
            <person name="Mohapatra T."/>
            <person name="Singh N.K."/>
            <person name="Messing J."/>
            <person name="Nelson A.B."/>
            <person name="Fuks G."/>
            <person name="Kavchok S."/>
            <person name="Keizer G."/>
            <person name="Linton E."/>
            <person name="Llaca V."/>
            <person name="Song R."/>
            <person name="Tanyolac B."/>
            <person name="Young S."/>
            <person name="Ho-Il K."/>
            <person name="Hahn J.H."/>
            <person name="Sangsakoo G."/>
            <person name="Vanavichit A."/>
            <person name="de Mattos Luiz.A.T."/>
            <person name="Zimmer P.D."/>
            <person name="Malone G."/>
            <person name="Dellagostin O."/>
            <person name="de Oliveira A.C."/>
            <person name="Bevan M."/>
            <person name="Bancroft I."/>
            <person name="Minx P."/>
            <person name="Cordum H."/>
            <person name="Wilson R."/>
            <person name="Cheng Z."/>
            <person name="Jin W."/>
            <person name="Jiang J."/>
            <person name="Leong S.A."/>
            <person name="Iwama H."/>
            <person name="Gojobori T."/>
            <person name="Itoh T."/>
            <person name="Niimura Y."/>
            <person name="Fujii Y."/>
            <person name="Habara T."/>
            <person name="Sakai H."/>
            <person name="Sato Y."/>
            <person name="Wilson G."/>
            <person name="Kumar K."/>
            <person name="McCouch S."/>
            <person name="Juretic N."/>
            <person name="Hoen D."/>
            <person name="Wright S."/>
            <person name="Bruskiewich R."/>
            <person name="Bureau T."/>
            <person name="Miyao A."/>
            <person name="Hirochika H."/>
            <person name="Nishikawa T."/>
            <person name="Kadowaki K."/>
            <person name="Sugiura M."/>
            <person name="Burr B."/>
            <person name="Sasaki T."/>
        </authorList>
    </citation>
    <scope>NUCLEOTIDE SEQUENCE [LARGE SCALE GENOMIC DNA]</scope>
    <source>
        <strain evidence="10">cv. Nipponbare</strain>
    </source>
</reference>
<dbReference type="GO" id="GO:0008442">
    <property type="term" value="F:3-hydroxyisobutyrate dehydrogenase activity"/>
    <property type="evidence" value="ECO:0007669"/>
    <property type="project" value="UniProtKB-EC"/>
</dbReference>
<reference evidence="9 10" key="3">
    <citation type="journal article" date="2013" name="Rice">
        <title>Improvement of the Oryza sativa Nipponbare reference genome using next generation sequence and optical map data.</title>
        <authorList>
            <person name="Kawahara Y."/>
            <person name="de la Bastide M."/>
            <person name="Hamilton J.P."/>
            <person name="Kanamori H."/>
            <person name="McCombie W.R."/>
            <person name="Ouyang S."/>
            <person name="Schwartz D.C."/>
            <person name="Tanaka T."/>
            <person name="Wu J."/>
            <person name="Zhou S."/>
            <person name="Childs K.L."/>
            <person name="Davidson R.M."/>
            <person name="Lin H."/>
            <person name="Quesada-Ocampo L."/>
            <person name="Vaillancourt B."/>
            <person name="Sakai H."/>
            <person name="Lee S.S."/>
            <person name="Kim J."/>
            <person name="Numa H."/>
            <person name="Itoh T."/>
            <person name="Buell C.R."/>
            <person name="Matsumoto T."/>
        </authorList>
    </citation>
    <scope>NUCLEOTIDE SEQUENCE [LARGE SCALE GENOMIC DNA]</scope>
    <source>
        <strain evidence="10">cv. Nipponbare</strain>
    </source>
</reference>
<dbReference type="Gene3D" id="3.40.50.720">
    <property type="entry name" value="NAD(P)-binding Rossmann-like Domain"/>
    <property type="match status" value="1"/>
</dbReference>
<dbReference type="InterPro" id="IPR006115">
    <property type="entry name" value="6PGDH_NADP-bd"/>
</dbReference>
<evidence type="ECO:0000256" key="1">
    <source>
        <dbReference type="ARBA" id="ARBA00005109"/>
    </source>
</evidence>
<proteinExistence type="evidence at protein level"/>
<evidence type="ECO:0000256" key="5">
    <source>
        <dbReference type="ARBA" id="ARBA00023002"/>
    </source>
</evidence>
<comment type="catalytic activity">
    <reaction evidence="7">
        <text>3-hydroxy-2-methylpropanoate + NAD(+) = 2-methyl-3-oxopropanoate + NADH + H(+)</text>
        <dbReference type="Rhea" id="RHEA:17681"/>
        <dbReference type="ChEBI" id="CHEBI:11805"/>
        <dbReference type="ChEBI" id="CHEBI:15378"/>
        <dbReference type="ChEBI" id="CHEBI:57540"/>
        <dbReference type="ChEBI" id="CHEBI:57700"/>
        <dbReference type="ChEBI" id="CHEBI:57945"/>
        <dbReference type="EC" id="1.1.1.31"/>
    </reaction>
</comment>
<evidence type="ECO:0000256" key="7">
    <source>
        <dbReference type="ARBA" id="ARBA00049197"/>
    </source>
</evidence>
<comment type="pathway">
    <text evidence="1">Amino-acid degradation; L-valine degradation.</text>
</comment>
<evidence type="ECO:0000256" key="4">
    <source>
        <dbReference type="ARBA" id="ARBA00022456"/>
    </source>
</evidence>
<keyword evidence="4" id="KW-0101">Branched-chain amino acid catabolism</keyword>
<evidence type="ECO:0000313" key="9">
    <source>
        <dbReference type="EMBL" id="BAS99115.1"/>
    </source>
</evidence>
<dbReference type="EC" id="1.1.1.31" evidence="3"/>
<dbReference type="PROSITE" id="PS00895">
    <property type="entry name" value="3_HYDROXYISOBUT_DH"/>
    <property type="match status" value="1"/>
</dbReference>
<dbReference type="AlphaFoldDB" id="A0A0P0X0F9"/>
<evidence type="ECO:0000256" key="3">
    <source>
        <dbReference type="ARBA" id="ARBA00012991"/>
    </source>
</evidence>
<feature type="domain" description="6-phosphogluconate dehydrogenase NADP-binding" evidence="8">
    <location>
        <begin position="34"/>
        <end position="180"/>
    </location>
</feature>
<dbReference type="Pfam" id="PF03446">
    <property type="entry name" value="NAD_binding_2"/>
    <property type="match status" value="1"/>
</dbReference>
<keyword evidence="5" id="KW-0560">Oxidoreductase</keyword>
<reference evidence="9 10" key="2">
    <citation type="journal article" date="2013" name="Plant Cell Physiol.">
        <title>Rice Annotation Project Database (RAP-DB): an integrative and interactive database for rice genomics.</title>
        <authorList>
            <person name="Sakai H."/>
            <person name="Lee S.S."/>
            <person name="Tanaka T."/>
            <person name="Numa H."/>
            <person name="Kim J."/>
            <person name="Kawahara Y."/>
            <person name="Wakimoto H."/>
            <person name="Yang C.C."/>
            <person name="Iwamoto M."/>
            <person name="Abe T."/>
            <person name="Yamada Y."/>
            <person name="Muto A."/>
            <person name="Inokuchi H."/>
            <person name="Ikemura T."/>
            <person name="Matsumoto T."/>
            <person name="Sasaki T."/>
            <person name="Itoh T."/>
        </authorList>
    </citation>
    <scope>NUCLEOTIDE SEQUENCE [LARGE SCALE GENOMIC DNA]</scope>
    <source>
        <strain evidence="10">cv. Nipponbare</strain>
    </source>
</reference>
<keyword evidence="10" id="KW-1185">Reference proteome</keyword>
<evidence type="ECO:0007829" key="12">
    <source>
        <dbReference type="ProteomicsDB" id="A0A0P0X0F9"/>
    </source>
</evidence>